<feature type="compositionally biased region" description="Basic and acidic residues" evidence="1">
    <location>
        <begin position="90"/>
        <end position="105"/>
    </location>
</feature>
<dbReference type="Gene3D" id="3.30.250.20">
    <property type="entry name" value="L1 transposable element, C-terminal domain"/>
    <property type="match status" value="1"/>
</dbReference>
<dbReference type="Proteomes" id="UP001295444">
    <property type="component" value="Chromosome 01"/>
</dbReference>
<feature type="region of interest" description="Disordered" evidence="1">
    <location>
        <begin position="86"/>
        <end position="144"/>
    </location>
</feature>
<evidence type="ECO:0000313" key="3">
    <source>
        <dbReference type="Proteomes" id="UP001295444"/>
    </source>
</evidence>
<accession>A0AAD1R8D4</accession>
<name>A0AAD1R8D4_PELCU</name>
<protein>
    <submittedName>
        <fullName evidence="2">Uncharacterized protein</fullName>
    </submittedName>
</protein>
<organism evidence="2 3">
    <name type="scientific">Pelobates cultripes</name>
    <name type="common">Western spadefoot toad</name>
    <dbReference type="NCBI Taxonomy" id="61616"/>
    <lineage>
        <taxon>Eukaryota</taxon>
        <taxon>Metazoa</taxon>
        <taxon>Chordata</taxon>
        <taxon>Craniata</taxon>
        <taxon>Vertebrata</taxon>
        <taxon>Euteleostomi</taxon>
        <taxon>Amphibia</taxon>
        <taxon>Batrachia</taxon>
        <taxon>Anura</taxon>
        <taxon>Pelobatoidea</taxon>
        <taxon>Pelobatidae</taxon>
        <taxon>Pelobates</taxon>
    </lineage>
</organism>
<evidence type="ECO:0000256" key="1">
    <source>
        <dbReference type="SAM" id="MobiDB-lite"/>
    </source>
</evidence>
<sequence>MAAARTTQPKHGTHTLAFFQDLAPSTLRKPRDLKPLTTALTQKGLRYRWGHPFKMQVHMGDQKHVLYHPAKMEEFAATLGLQLITGVPAKDQRNNNEPRETHNTDHNQQIPRQQAKKRPPPNNRDCHPGTHDLKLAPLAAGLSL</sequence>
<dbReference type="InterPro" id="IPR042566">
    <property type="entry name" value="L1_C"/>
</dbReference>
<gene>
    <name evidence="2" type="ORF">PECUL_23A002059</name>
</gene>
<dbReference type="EMBL" id="OW240912">
    <property type="protein sequence ID" value="CAH2226122.1"/>
    <property type="molecule type" value="Genomic_DNA"/>
</dbReference>
<evidence type="ECO:0000313" key="2">
    <source>
        <dbReference type="EMBL" id="CAH2226122.1"/>
    </source>
</evidence>
<feature type="compositionally biased region" description="Basic and acidic residues" evidence="1">
    <location>
        <begin position="124"/>
        <end position="134"/>
    </location>
</feature>
<proteinExistence type="predicted"/>
<dbReference type="AlphaFoldDB" id="A0AAD1R8D4"/>
<reference evidence="2" key="1">
    <citation type="submission" date="2022-03" db="EMBL/GenBank/DDBJ databases">
        <authorList>
            <person name="Alioto T."/>
            <person name="Alioto T."/>
            <person name="Gomez Garrido J."/>
        </authorList>
    </citation>
    <scope>NUCLEOTIDE SEQUENCE</scope>
</reference>
<keyword evidence="3" id="KW-1185">Reference proteome</keyword>